<name>A0A845GF84_9BURK</name>
<comment type="caution">
    <text evidence="1">The sequence shown here is derived from an EMBL/GenBank/DDBJ whole genome shotgun (WGS) entry which is preliminary data.</text>
</comment>
<protein>
    <submittedName>
        <fullName evidence="1">Uncharacterized protein</fullName>
    </submittedName>
</protein>
<reference evidence="1" key="1">
    <citation type="submission" date="2019-12" db="EMBL/GenBank/DDBJ databases">
        <title>Novel species isolated from a subtropical stream in China.</title>
        <authorList>
            <person name="Lu H."/>
        </authorList>
    </citation>
    <scope>NUCLEOTIDE SEQUENCE [LARGE SCALE GENOMIC DNA]</scope>
    <source>
        <strain evidence="1">FT81W</strain>
    </source>
</reference>
<evidence type="ECO:0000313" key="2">
    <source>
        <dbReference type="Proteomes" id="UP000447355"/>
    </source>
</evidence>
<dbReference type="EMBL" id="WWCX01000001">
    <property type="protein sequence ID" value="MYM92591.1"/>
    <property type="molecule type" value="Genomic_DNA"/>
</dbReference>
<proteinExistence type="predicted"/>
<dbReference type="Proteomes" id="UP000447355">
    <property type="component" value="Unassembled WGS sequence"/>
</dbReference>
<dbReference type="RefSeq" id="WP_161081852.1">
    <property type="nucleotide sequence ID" value="NZ_WWCX01000001.1"/>
</dbReference>
<dbReference type="AlphaFoldDB" id="A0A845GF84"/>
<organism evidence="1 2">
    <name type="scientific">Duganella vulcania</name>
    <dbReference type="NCBI Taxonomy" id="2692166"/>
    <lineage>
        <taxon>Bacteria</taxon>
        <taxon>Pseudomonadati</taxon>
        <taxon>Pseudomonadota</taxon>
        <taxon>Betaproteobacteria</taxon>
        <taxon>Burkholderiales</taxon>
        <taxon>Oxalobacteraceae</taxon>
        <taxon>Telluria group</taxon>
        <taxon>Duganella</taxon>
    </lineage>
</organism>
<accession>A0A845GF84</accession>
<sequence>MNAPFPVVANKSFDGATIPGKAYTVTQTCNDGQDWYKITAENGCNWVPAHVFSAKGPCCTAEPLHERIAALRGQGITIHGPNGDTQSHWAWCDEEGNYSSEFATQAHAVEDAEQSVAAQ</sequence>
<evidence type="ECO:0000313" key="1">
    <source>
        <dbReference type="EMBL" id="MYM92591.1"/>
    </source>
</evidence>
<gene>
    <name evidence="1" type="ORF">GTP90_01805</name>
</gene>